<reference evidence="1" key="1">
    <citation type="submission" date="2023-11" db="EMBL/GenBank/DDBJ databases">
        <authorList>
            <person name="Poullet M."/>
        </authorList>
    </citation>
    <scope>NUCLEOTIDE SEQUENCE</scope>
    <source>
        <strain evidence="1">E1834</strain>
    </source>
</reference>
<gene>
    <name evidence="1" type="ORF">MENTE1834_LOCUS42989</name>
</gene>
<evidence type="ECO:0000313" key="1">
    <source>
        <dbReference type="EMBL" id="CAK5104387.1"/>
    </source>
</evidence>
<evidence type="ECO:0000313" key="2">
    <source>
        <dbReference type="Proteomes" id="UP001497535"/>
    </source>
</evidence>
<comment type="caution">
    <text evidence="1">The sequence shown here is derived from an EMBL/GenBank/DDBJ whole genome shotgun (WGS) entry which is preliminary data.</text>
</comment>
<organism evidence="1 2">
    <name type="scientific">Meloidogyne enterolobii</name>
    <name type="common">Root-knot nematode worm</name>
    <name type="synonym">Meloidogyne mayaguensis</name>
    <dbReference type="NCBI Taxonomy" id="390850"/>
    <lineage>
        <taxon>Eukaryota</taxon>
        <taxon>Metazoa</taxon>
        <taxon>Ecdysozoa</taxon>
        <taxon>Nematoda</taxon>
        <taxon>Chromadorea</taxon>
        <taxon>Rhabditida</taxon>
        <taxon>Tylenchina</taxon>
        <taxon>Tylenchomorpha</taxon>
        <taxon>Tylenchoidea</taxon>
        <taxon>Meloidogynidae</taxon>
        <taxon>Meloidogyninae</taxon>
        <taxon>Meloidogyne</taxon>
    </lineage>
</organism>
<protein>
    <submittedName>
        <fullName evidence="1">Uncharacterized protein</fullName>
    </submittedName>
</protein>
<name>A0ACB1AT54_MELEN</name>
<keyword evidence="2" id="KW-1185">Reference proteome</keyword>
<proteinExistence type="predicted"/>
<dbReference type="Proteomes" id="UP001497535">
    <property type="component" value="Unassembled WGS sequence"/>
</dbReference>
<dbReference type="EMBL" id="CAVMJV010000117">
    <property type="protein sequence ID" value="CAK5104387.1"/>
    <property type="molecule type" value="Genomic_DNA"/>
</dbReference>
<accession>A0ACB1AT54</accession>
<sequence length="420" mass="47131">MDVKSSTIYNFPNSSSYNSQRLHSDDISNENETVSGNDIVIKQHMKKIVGGDFKAFSPITPVKACSPITSTPKSTRSSFRSSSTLRRQQGSRQRQDVIPEGAAITDVQLIQAQRDLMDQAAAAIAFCKKKYSYSGNLQELISQRILLVSQERLIMFNRKLDELKDHRFLPNFTPQLDDIPESVDLETEDGTTEDFGGTASVNGGTASFACRRSPTYTLFIEKFVLHLNPSFSMKKIDKGFINFYKKFLDIGELRNNKVKIRELIAFEELPADFCIMVEVFALRLGKRWDHKWQSVWDLAARTFRSIRRIFSSRGNNNDQVQSASKGVKGASFSASSVLMQPTAPISSDFQRCGYLHLNRDSLSLGKEKFYLIDADYPLEGSIEVCAHYTSRNMPVTDWPDTDRDIGAGGMAAFSGTNSPI</sequence>